<proteinExistence type="predicted"/>
<protein>
    <submittedName>
        <fullName evidence="5">Phenylalanyl-tRNA synthetase subunit beta</fullName>
    </submittedName>
</protein>
<gene>
    <name evidence="5" type="ORF">THRCLA_03254</name>
</gene>
<keyword evidence="1 3" id="KW-0820">tRNA-binding</keyword>
<keyword evidence="6" id="KW-1185">Reference proteome</keyword>
<dbReference type="InterPro" id="IPR002547">
    <property type="entry name" value="tRNA-bd_dom"/>
</dbReference>
<dbReference type="SUPFAM" id="SSF50249">
    <property type="entry name" value="Nucleic acid-binding proteins"/>
    <property type="match status" value="1"/>
</dbReference>
<reference evidence="5 6" key="1">
    <citation type="journal article" date="2014" name="Genome Biol. Evol.">
        <title>The secreted proteins of Achlya hypogyna and Thraustotheca clavata identify the ancestral oomycete secretome and reveal gene acquisitions by horizontal gene transfer.</title>
        <authorList>
            <person name="Misner I."/>
            <person name="Blouin N."/>
            <person name="Leonard G."/>
            <person name="Richards T.A."/>
            <person name="Lane C.E."/>
        </authorList>
    </citation>
    <scope>NUCLEOTIDE SEQUENCE [LARGE SCALE GENOMIC DNA]</scope>
    <source>
        <strain evidence="5 6">ATCC 34112</strain>
    </source>
</reference>
<dbReference type="EMBL" id="JNBS01000602">
    <property type="protein sequence ID" value="OQS04522.1"/>
    <property type="molecule type" value="Genomic_DNA"/>
</dbReference>
<organism evidence="5 6">
    <name type="scientific">Thraustotheca clavata</name>
    <dbReference type="NCBI Taxonomy" id="74557"/>
    <lineage>
        <taxon>Eukaryota</taxon>
        <taxon>Sar</taxon>
        <taxon>Stramenopiles</taxon>
        <taxon>Oomycota</taxon>
        <taxon>Saprolegniomycetes</taxon>
        <taxon>Saprolegniales</taxon>
        <taxon>Achlyaceae</taxon>
        <taxon>Thraustotheca</taxon>
    </lineage>
</organism>
<evidence type="ECO:0000313" key="5">
    <source>
        <dbReference type="EMBL" id="OQS04522.1"/>
    </source>
</evidence>
<keyword evidence="5" id="KW-0436">Ligase</keyword>
<dbReference type="CDD" id="cd02796">
    <property type="entry name" value="tRNA_bind_bactPheRS"/>
    <property type="match status" value="1"/>
</dbReference>
<evidence type="ECO:0000256" key="2">
    <source>
        <dbReference type="ARBA" id="ARBA00022884"/>
    </source>
</evidence>
<comment type="caution">
    <text evidence="5">The sequence shown here is derived from an EMBL/GenBank/DDBJ whole genome shotgun (WGS) entry which is preliminary data.</text>
</comment>
<accession>A0A1W0A2L7</accession>
<dbReference type="FunFam" id="2.40.50.140:FF:000045">
    <property type="entry name" value="Phenylalanine--tRNA ligase beta subunit"/>
    <property type="match status" value="1"/>
</dbReference>
<evidence type="ECO:0000259" key="4">
    <source>
        <dbReference type="PROSITE" id="PS50886"/>
    </source>
</evidence>
<keyword evidence="2 3" id="KW-0694">RNA-binding</keyword>
<name>A0A1W0A2L7_9STRA</name>
<dbReference type="GO" id="GO:0000049">
    <property type="term" value="F:tRNA binding"/>
    <property type="evidence" value="ECO:0007669"/>
    <property type="project" value="UniProtKB-UniRule"/>
</dbReference>
<dbReference type="Gene3D" id="2.40.50.140">
    <property type="entry name" value="Nucleic acid-binding proteins"/>
    <property type="match status" value="1"/>
</dbReference>
<evidence type="ECO:0000256" key="3">
    <source>
        <dbReference type="PROSITE-ProRule" id="PRU00209"/>
    </source>
</evidence>
<evidence type="ECO:0000256" key="1">
    <source>
        <dbReference type="ARBA" id="ARBA00022555"/>
    </source>
</evidence>
<evidence type="ECO:0000313" key="6">
    <source>
        <dbReference type="Proteomes" id="UP000243217"/>
    </source>
</evidence>
<keyword evidence="5" id="KW-0030">Aminoacyl-tRNA synthetase</keyword>
<dbReference type="AlphaFoldDB" id="A0A1W0A2L7"/>
<sequence>MMMSMRCHHLIRFCSSLPASGVALKPATTRLQGVVVGEVVKVTSHPQAERLHVCQVAIAQDADPVQIICGAPNVREGLKVPVATIGTRLTLKIPNPNEEEAKTIALVDKVLKIKKSKLRGEVSQGMICSESEIGLAEFSDGIMELDHEAQVGSSIADYLAAKEL</sequence>
<dbReference type="PROSITE" id="PS50886">
    <property type="entry name" value="TRBD"/>
    <property type="match status" value="1"/>
</dbReference>
<dbReference type="InterPro" id="IPR012340">
    <property type="entry name" value="NA-bd_OB-fold"/>
</dbReference>
<dbReference type="OrthoDB" id="19141at2759"/>
<feature type="domain" description="TRNA-binding" evidence="4">
    <location>
        <begin position="28"/>
        <end position="156"/>
    </location>
</feature>
<dbReference type="InterPro" id="IPR033714">
    <property type="entry name" value="tRNA_bind_bactPheRS"/>
</dbReference>
<dbReference type="Proteomes" id="UP000243217">
    <property type="component" value="Unassembled WGS sequence"/>
</dbReference>
<dbReference type="GO" id="GO:0004812">
    <property type="term" value="F:aminoacyl-tRNA ligase activity"/>
    <property type="evidence" value="ECO:0007669"/>
    <property type="project" value="UniProtKB-KW"/>
</dbReference>
<dbReference type="Pfam" id="PF01588">
    <property type="entry name" value="tRNA_bind"/>
    <property type="match status" value="1"/>
</dbReference>